<evidence type="ECO:0000259" key="1">
    <source>
        <dbReference type="PROSITE" id="PS51352"/>
    </source>
</evidence>
<dbReference type="InterPro" id="IPR036249">
    <property type="entry name" value="Thioredoxin-like_sf"/>
</dbReference>
<dbReference type="Pfam" id="PF13899">
    <property type="entry name" value="Thioredoxin_7"/>
    <property type="match status" value="1"/>
</dbReference>
<dbReference type="CDD" id="cd02947">
    <property type="entry name" value="TRX_family"/>
    <property type="match status" value="1"/>
</dbReference>
<proteinExistence type="predicted"/>
<dbReference type="SUPFAM" id="SSF52833">
    <property type="entry name" value="Thioredoxin-like"/>
    <property type="match status" value="1"/>
</dbReference>
<dbReference type="Proteomes" id="UP000585327">
    <property type="component" value="Unassembled WGS sequence"/>
</dbReference>
<name>A0A838YWD9_9GAMM</name>
<reference evidence="2 3" key="1">
    <citation type="submission" date="2020-06" db="EMBL/GenBank/DDBJ databases">
        <title>Dysbiosis in marine aquaculture revealed through microbiome analysis: reverse ecology for environmental sustainability.</title>
        <authorList>
            <person name="Haro-Moreno J.M."/>
            <person name="Coutinho F.H."/>
            <person name="Zaragoza-Solas A."/>
            <person name="Picazo A."/>
            <person name="Almagro-Moreno S."/>
            <person name="Lopez-Perez M."/>
        </authorList>
    </citation>
    <scope>NUCLEOTIDE SEQUENCE [LARGE SCALE GENOMIC DNA]</scope>
    <source>
        <strain evidence="2">MCMED-G42</strain>
    </source>
</reference>
<protein>
    <submittedName>
        <fullName evidence="2">Thioredoxin family protein</fullName>
    </submittedName>
</protein>
<evidence type="ECO:0000313" key="2">
    <source>
        <dbReference type="EMBL" id="MBA4723838.1"/>
    </source>
</evidence>
<comment type="caution">
    <text evidence="2">The sequence shown here is derived from an EMBL/GenBank/DDBJ whole genome shotgun (WGS) entry which is preliminary data.</text>
</comment>
<feature type="domain" description="Thioredoxin" evidence="1">
    <location>
        <begin position="31"/>
        <end position="164"/>
    </location>
</feature>
<dbReference type="AlphaFoldDB" id="A0A838YWD9"/>
<accession>A0A838YWD9</accession>
<evidence type="ECO:0000313" key="3">
    <source>
        <dbReference type="Proteomes" id="UP000585327"/>
    </source>
</evidence>
<dbReference type="EMBL" id="JACETM010000006">
    <property type="protein sequence ID" value="MBA4723838.1"/>
    <property type="molecule type" value="Genomic_DNA"/>
</dbReference>
<sequence>MKFKNFICFNTLLIMTLNIHAELLLNDGDKLNLPLPLPYNGIEYSDVEINNFLDESIKNNLQPIIIFGGNWCPDCRIFAGTLNMSSIKKFIDEKFRVLHIDVGRYDINMNLMELFGIPPEKGVPRVLVFDLERNLINNSSTTEWTTARDRDPQEIFNFIQTMAQ</sequence>
<gene>
    <name evidence="2" type="ORF">H2021_01340</name>
</gene>
<dbReference type="Gene3D" id="3.40.30.10">
    <property type="entry name" value="Glutaredoxin"/>
    <property type="match status" value="1"/>
</dbReference>
<dbReference type="InterPro" id="IPR013766">
    <property type="entry name" value="Thioredoxin_domain"/>
</dbReference>
<organism evidence="2 3">
    <name type="scientific">SAR86 cluster bacterium</name>
    <dbReference type="NCBI Taxonomy" id="2030880"/>
    <lineage>
        <taxon>Bacteria</taxon>
        <taxon>Pseudomonadati</taxon>
        <taxon>Pseudomonadota</taxon>
        <taxon>Gammaproteobacteria</taxon>
        <taxon>SAR86 cluster</taxon>
    </lineage>
</organism>
<dbReference type="PROSITE" id="PS51352">
    <property type="entry name" value="THIOREDOXIN_2"/>
    <property type="match status" value="1"/>
</dbReference>